<evidence type="ECO:0000256" key="1">
    <source>
        <dbReference type="ARBA" id="ARBA00023016"/>
    </source>
</evidence>
<dbReference type="GO" id="GO:0042026">
    <property type="term" value="P:protein refolding"/>
    <property type="evidence" value="ECO:0007669"/>
    <property type="project" value="TreeGrafter"/>
</dbReference>
<dbReference type="EMBL" id="OC919025">
    <property type="protein sequence ID" value="CAD7650582.1"/>
    <property type="molecule type" value="Genomic_DNA"/>
</dbReference>
<evidence type="ECO:0000259" key="5">
    <source>
        <dbReference type="PROSITE" id="PS01031"/>
    </source>
</evidence>
<evidence type="ECO:0000256" key="3">
    <source>
        <dbReference type="RuleBase" id="RU003616"/>
    </source>
</evidence>
<dbReference type="SUPFAM" id="SSF49764">
    <property type="entry name" value="HSP20-like chaperones"/>
    <property type="match status" value="1"/>
</dbReference>
<sequence>MNVKLSPTTRPNERLSRTGTQRIPVPYGGNETSVSVNELYLMKSKTCGTVKMMFLMPSMDELWTQEMETMFGRKRALKRLNGHKCEDQRLSSEPKRVKSDVFSVKLNVKHFTADEITVKVVGSDLIVTGKHDEREDKNAGGYVSRQFTRRYAIPVDTDVKAMASSLAFNGLLVISAPVKTSPQERVIAVKVVDKHSEENDSTGSDETITTTITAVEDTGDGEREASTKQ</sequence>
<dbReference type="PANTHER" id="PTHR45640">
    <property type="entry name" value="HEAT SHOCK PROTEIN HSP-12.2-RELATED"/>
    <property type="match status" value="1"/>
</dbReference>
<dbReference type="GO" id="GO:0005737">
    <property type="term" value="C:cytoplasm"/>
    <property type="evidence" value="ECO:0007669"/>
    <property type="project" value="TreeGrafter"/>
</dbReference>
<keyword evidence="7" id="KW-1185">Reference proteome</keyword>
<feature type="region of interest" description="Disordered" evidence="4">
    <location>
        <begin position="1"/>
        <end position="28"/>
    </location>
</feature>
<evidence type="ECO:0000256" key="4">
    <source>
        <dbReference type="SAM" id="MobiDB-lite"/>
    </source>
</evidence>
<evidence type="ECO:0000256" key="2">
    <source>
        <dbReference type="PROSITE-ProRule" id="PRU00285"/>
    </source>
</evidence>
<name>A0A7R9QNA7_9ACAR</name>
<dbReference type="InterPro" id="IPR008978">
    <property type="entry name" value="HSP20-like_chaperone"/>
</dbReference>
<evidence type="ECO:0000313" key="6">
    <source>
        <dbReference type="EMBL" id="CAD7650582.1"/>
    </source>
</evidence>
<feature type="compositionally biased region" description="Basic and acidic residues" evidence="4">
    <location>
        <begin position="220"/>
        <end position="229"/>
    </location>
</feature>
<evidence type="ECO:0000313" key="7">
    <source>
        <dbReference type="Proteomes" id="UP000728032"/>
    </source>
</evidence>
<dbReference type="PROSITE" id="PS01031">
    <property type="entry name" value="SHSP"/>
    <property type="match status" value="1"/>
</dbReference>
<dbReference type="Gene3D" id="2.60.40.790">
    <property type="match status" value="1"/>
</dbReference>
<dbReference type="CDD" id="cd06526">
    <property type="entry name" value="metazoan_ACD"/>
    <property type="match status" value="1"/>
</dbReference>
<dbReference type="Proteomes" id="UP000728032">
    <property type="component" value="Unassembled WGS sequence"/>
</dbReference>
<keyword evidence="1" id="KW-0346">Stress response</keyword>
<protein>
    <recommendedName>
        <fullName evidence="5">SHSP domain-containing protein</fullName>
    </recommendedName>
</protein>
<feature type="compositionally biased region" description="Low complexity" evidence="4">
    <location>
        <begin position="201"/>
        <end position="216"/>
    </location>
</feature>
<feature type="domain" description="SHSP" evidence="5">
    <location>
        <begin position="84"/>
        <end position="192"/>
    </location>
</feature>
<dbReference type="PRINTS" id="PR00299">
    <property type="entry name" value="ACRYSTALLIN"/>
</dbReference>
<dbReference type="OrthoDB" id="1431247at2759"/>
<dbReference type="InterPro" id="IPR001436">
    <property type="entry name" value="Alpha-crystallin/sHSP_animal"/>
</dbReference>
<dbReference type="PANTHER" id="PTHR45640:SF13">
    <property type="entry name" value="HEAT SHOCK PROTEIN 22-RELATED"/>
    <property type="match status" value="1"/>
</dbReference>
<accession>A0A7R9QNA7</accession>
<dbReference type="AlphaFoldDB" id="A0A7R9QNA7"/>
<dbReference type="EMBL" id="CAJPVJ010004200">
    <property type="protein sequence ID" value="CAG2168395.1"/>
    <property type="molecule type" value="Genomic_DNA"/>
</dbReference>
<dbReference type="GO" id="GO:0009408">
    <property type="term" value="P:response to heat"/>
    <property type="evidence" value="ECO:0007669"/>
    <property type="project" value="TreeGrafter"/>
</dbReference>
<feature type="region of interest" description="Disordered" evidence="4">
    <location>
        <begin position="195"/>
        <end position="229"/>
    </location>
</feature>
<dbReference type="InterPro" id="IPR002068">
    <property type="entry name" value="A-crystallin/Hsp20_dom"/>
</dbReference>
<dbReference type="GO" id="GO:0051082">
    <property type="term" value="F:unfolded protein binding"/>
    <property type="evidence" value="ECO:0007669"/>
    <property type="project" value="TreeGrafter"/>
</dbReference>
<reference evidence="6" key="1">
    <citation type="submission" date="2020-11" db="EMBL/GenBank/DDBJ databases">
        <authorList>
            <person name="Tran Van P."/>
        </authorList>
    </citation>
    <scope>NUCLEOTIDE SEQUENCE</scope>
</reference>
<comment type="similarity">
    <text evidence="2 3">Belongs to the small heat shock protein (HSP20) family.</text>
</comment>
<feature type="compositionally biased region" description="Polar residues" evidence="4">
    <location>
        <begin position="1"/>
        <end position="10"/>
    </location>
</feature>
<dbReference type="GO" id="GO:0005634">
    <property type="term" value="C:nucleus"/>
    <property type="evidence" value="ECO:0007669"/>
    <property type="project" value="TreeGrafter"/>
</dbReference>
<organism evidence="6">
    <name type="scientific">Oppiella nova</name>
    <dbReference type="NCBI Taxonomy" id="334625"/>
    <lineage>
        <taxon>Eukaryota</taxon>
        <taxon>Metazoa</taxon>
        <taxon>Ecdysozoa</taxon>
        <taxon>Arthropoda</taxon>
        <taxon>Chelicerata</taxon>
        <taxon>Arachnida</taxon>
        <taxon>Acari</taxon>
        <taxon>Acariformes</taxon>
        <taxon>Sarcoptiformes</taxon>
        <taxon>Oribatida</taxon>
        <taxon>Brachypylina</taxon>
        <taxon>Oppioidea</taxon>
        <taxon>Oppiidae</taxon>
        <taxon>Oppiella</taxon>
    </lineage>
</organism>
<dbReference type="Pfam" id="PF00011">
    <property type="entry name" value="HSP20"/>
    <property type="match status" value="1"/>
</dbReference>
<proteinExistence type="inferred from homology"/>
<gene>
    <name evidence="6" type="ORF">ONB1V03_LOCUS7885</name>
</gene>